<organism evidence="3 4">
    <name type="scientific">Kineothrix sedimenti</name>
    <dbReference type="NCBI Taxonomy" id="3123317"/>
    <lineage>
        <taxon>Bacteria</taxon>
        <taxon>Bacillati</taxon>
        <taxon>Bacillota</taxon>
        <taxon>Clostridia</taxon>
        <taxon>Lachnospirales</taxon>
        <taxon>Lachnospiraceae</taxon>
        <taxon>Kineothrix</taxon>
    </lineage>
</organism>
<keyword evidence="4" id="KW-1185">Reference proteome</keyword>
<dbReference type="Gene3D" id="3.40.50.720">
    <property type="entry name" value="NAD(P)-binding Rossmann-like Domain"/>
    <property type="match status" value="1"/>
</dbReference>
<feature type="domain" description="RmlD-like substrate binding" evidence="2">
    <location>
        <begin position="3"/>
        <end position="254"/>
    </location>
</feature>
<feature type="transmembrane region" description="Helical" evidence="1">
    <location>
        <begin position="351"/>
        <end position="370"/>
    </location>
</feature>
<dbReference type="RefSeq" id="WP_342758499.1">
    <property type="nucleotide sequence ID" value="NZ_CP146256.1"/>
</dbReference>
<evidence type="ECO:0000313" key="3">
    <source>
        <dbReference type="EMBL" id="XAH74921.1"/>
    </source>
</evidence>
<protein>
    <submittedName>
        <fullName evidence="3">Sugar nucleotide-binding protein</fullName>
    </submittedName>
</protein>
<evidence type="ECO:0000256" key="1">
    <source>
        <dbReference type="SAM" id="Phobius"/>
    </source>
</evidence>
<keyword evidence="1" id="KW-1133">Transmembrane helix</keyword>
<keyword evidence="1" id="KW-0472">Membrane</keyword>
<dbReference type="InterPro" id="IPR036291">
    <property type="entry name" value="NAD(P)-bd_dom_sf"/>
</dbReference>
<dbReference type="InterPro" id="IPR029903">
    <property type="entry name" value="RmlD-like-bd"/>
</dbReference>
<keyword evidence="1" id="KW-0812">Transmembrane</keyword>
<reference evidence="3 4" key="1">
    <citation type="submission" date="2024-02" db="EMBL/GenBank/DDBJ databases">
        <title>Bacterial strain from lacustrine sediment.</title>
        <authorList>
            <person name="Petit C."/>
            <person name="Fadhlaoui K."/>
        </authorList>
    </citation>
    <scope>NUCLEOTIDE SEQUENCE [LARGE SCALE GENOMIC DNA]</scope>
    <source>
        <strain evidence="3 4">IPX-CK</strain>
    </source>
</reference>
<dbReference type="Proteomes" id="UP001451571">
    <property type="component" value="Chromosome"/>
</dbReference>
<dbReference type="SUPFAM" id="SSF51735">
    <property type="entry name" value="NAD(P)-binding Rossmann-fold domains"/>
    <property type="match status" value="1"/>
</dbReference>
<evidence type="ECO:0000259" key="2">
    <source>
        <dbReference type="Pfam" id="PF04321"/>
    </source>
</evidence>
<dbReference type="Pfam" id="PF04321">
    <property type="entry name" value="RmlD_sub_bind"/>
    <property type="match status" value="1"/>
</dbReference>
<dbReference type="PANTHER" id="PTHR43000">
    <property type="entry name" value="DTDP-D-GLUCOSE 4,6-DEHYDRATASE-RELATED"/>
    <property type="match status" value="1"/>
</dbReference>
<accession>A0ABZ3EXE5</accession>
<gene>
    <name evidence="3" type="ORF">V6984_03900</name>
</gene>
<sequence>MSSILIVGGYGTFTEELINKFYKEKWQIYTLTNSRRLVKPAHVFEQYTFAYDSGSVEEVITSCRPDAILFTGAYDPLYRWEDEHVQEESLNYIAGLSNLLMSAVAFGVRHFVYVSSDRVYEDEYAVDIREEMPVSPNSFQGMTISQGENLAMHFNATTQMEVTILRIARMYGIPVNRESCTDIYSRMCMKALVSGRLSVNAKRVLSALYVKDGVEAVYLLIDAPERKHRLYHVSSMEEVTEDEVAEIIREKYSHPVEIVDRTVGLRQRVILSNERFCSEFPFQVRNGYEEMIPMIIAHMKRHKNLFLHNDEQYEGKRFQDRMLRLLKKAVPFLETVIFFFPVYFLNIQAEGGSYLGQINFYLLYVLLFAVVHGRQQAIFSALLSVIGYCFGQMYTTSGFSLLIDINTYIWTAQIFIVGLTVGHLKDKFRETEEDKNERIDFLSDRLSDITVINSSNTRIKNYFAEKLISSAEGVGRIYEITSRLERAKTGEVLFSALDTLSEIMETRDVSIYLVSNENYCRLASASSEKARSLGKSLAIADYGAMFDVMMRKQVYINRSLDTELPMMGSALFDDKGIMRIVVLLWNIPYEQMTLYQANLLTVVGALVYSMVVRDADYMDALAYRRFLPGTGILQAEAFESMLDIYRNAGEKGYAQSSVLYIQSKGMPLTELSSKIRLLLRDTDYAGVVAGGGIAVLLTNTNKNEAAYVKARLEENGIVTYQEQKI</sequence>
<dbReference type="CDD" id="cd08946">
    <property type="entry name" value="SDR_e"/>
    <property type="match status" value="1"/>
</dbReference>
<dbReference type="EMBL" id="CP146256">
    <property type="protein sequence ID" value="XAH74921.1"/>
    <property type="molecule type" value="Genomic_DNA"/>
</dbReference>
<feature type="transmembrane region" description="Helical" evidence="1">
    <location>
        <begin position="325"/>
        <end position="345"/>
    </location>
</feature>
<evidence type="ECO:0000313" key="4">
    <source>
        <dbReference type="Proteomes" id="UP001451571"/>
    </source>
</evidence>
<proteinExistence type="predicted"/>
<name>A0ABZ3EXE5_9FIRM</name>
<feature type="transmembrane region" description="Helical" evidence="1">
    <location>
        <begin position="377"/>
        <end position="395"/>
    </location>
</feature>